<evidence type="ECO:0000313" key="2">
    <source>
        <dbReference type="Proteomes" id="UP001189429"/>
    </source>
</evidence>
<protein>
    <submittedName>
        <fullName evidence="1">Uncharacterized protein</fullName>
    </submittedName>
</protein>
<keyword evidence="2" id="KW-1185">Reference proteome</keyword>
<proteinExistence type="predicted"/>
<gene>
    <name evidence="1" type="ORF">PCOR1329_LOCUS51884</name>
</gene>
<organism evidence="1 2">
    <name type="scientific">Prorocentrum cordatum</name>
    <dbReference type="NCBI Taxonomy" id="2364126"/>
    <lineage>
        <taxon>Eukaryota</taxon>
        <taxon>Sar</taxon>
        <taxon>Alveolata</taxon>
        <taxon>Dinophyceae</taxon>
        <taxon>Prorocentrales</taxon>
        <taxon>Prorocentraceae</taxon>
        <taxon>Prorocentrum</taxon>
    </lineage>
</organism>
<name>A0ABN9UUY7_9DINO</name>
<accession>A0ABN9UUY7</accession>
<reference evidence="1" key="1">
    <citation type="submission" date="2023-10" db="EMBL/GenBank/DDBJ databases">
        <authorList>
            <person name="Chen Y."/>
            <person name="Shah S."/>
            <person name="Dougan E. K."/>
            <person name="Thang M."/>
            <person name="Chan C."/>
        </authorList>
    </citation>
    <scope>NUCLEOTIDE SEQUENCE [LARGE SCALE GENOMIC DNA]</scope>
</reference>
<comment type="caution">
    <text evidence="1">The sequence shown here is derived from an EMBL/GenBank/DDBJ whole genome shotgun (WGS) entry which is preliminary data.</text>
</comment>
<dbReference type="Proteomes" id="UP001189429">
    <property type="component" value="Unassembled WGS sequence"/>
</dbReference>
<dbReference type="EMBL" id="CAUYUJ010016305">
    <property type="protein sequence ID" value="CAK0863846.1"/>
    <property type="molecule type" value="Genomic_DNA"/>
</dbReference>
<sequence length="532" mass="57815">MMTLASAVADLSEFQRVYDVNQSVCPQEVPEPCDECPQGYYIVPNPCECVECIGEARRRRSTECTPCPAPFVPCQNPEEDDCCDPYMPRTDPPPNGTIPVQVPYQTCTEFSLGDSITITGRLSSDPSTIVTHTSVVIGVIQITGGYELDLHDPLPGDFEFESTVQQACTSTDGTQVSSSFSPFVGGCCCACGTDCCETTEVCTVYPNGTGVCSPAGPYPEFSTPAPTVGAKGDPHLVNLQGEHFDINHDGKFTLLRFPQAVEKPAEFTFVANVQPDVGKPCTTYITEAELSGAWLGSKVLQIRSYRKSHSNGTDAFLGARVLVSDKITPPWQTIEEFETKNLVLSEFGVVQSSLEKATWFPKKRSKAGPTAAGMFTLTLKNMHSMTSAKITIRQDLPEQEHLNVAVRQLSQLGRVDVGGLLGFDAHPESLERQSAACIHHKATARYRIESQDDADHGYYFRPTWKDRWDKVRGKDRQQDNEASASLIGSRVAGTMGGTMCKCSSDTSDSGSTDGVLVEAEEAGFVFAAASWE</sequence>
<evidence type="ECO:0000313" key="1">
    <source>
        <dbReference type="EMBL" id="CAK0863846.1"/>
    </source>
</evidence>